<keyword evidence="1 4" id="KW-0378">Hydrolase</keyword>
<dbReference type="Pfam" id="PF00753">
    <property type="entry name" value="Lactamase_B"/>
    <property type="match status" value="1"/>
</dbReference>
<dbReference type="OrthoDB" id="9803916at2"/>
<dbReference type="InterPro" id="IPR001279">
    <property type="entry name" value="Metallo-B-lactamas"/>
</dbReference>
<dbReference type="Gene3D" id="3.60.15.10">
    <property type="entry name" value="Ribonuclease Z/Hydroxyacylglutathione hydrolase-like"/>
    <property type="match status" value="1"/>
</dbReference>
<dbReference type="GO" id="GO:0016787">
    <property type="term" value="F:hydrolase activity"/>
    <property type="evidence" value="ECO:0007669"/>
    <property type="project" value="UniProtKB-KW"/>
</dbReference>
<dbReference type="Gene3D" id="3.40.50.10890">
    <property type="match status" value="1"/>
</dbReference>
<dbReference type="Pfam" id="PF10996">
    <property type="entry name" value="Beta-Casp"/>
    <property type="match status" value="1"/>
</dbReference>
<evidence type="ECO:0000313" key="5">
    <source>
        <dbReference type="Proteomes" id="UP000239239"/>
    </source>
</evidence>
<dbReference type="EMBL" id="PQWY01000016">
    <property type="protein sequence ID" value="PPK29694.1"/>
    <property type="molecule type" value="Genomic_DNA"/>
</dbReference>
<evidence type="ECO:0000256" key="1">
    <source>
        <dbReference type="ARBA" id="ARBA00022801"/>
    </source>
</evidence>
<evidence type="ECO:0000313" key="4">
    <source>
        <dbReference type="EMBL" id="PPK29694.1"/>
    </source>
</evidence>
<accession>A0A2S6EWX9</accession>
<dbReference type="InterPro" id="IPR036866">
    <property type="entry name" value="RibonucZ/Hydroxyglut_hydro"/>
</dbReference>
<dbReference type="PANTHER" id="PTHR11203">
    <property type="entry name" value="CLEAVAGE AND POLYADENYLATION SPECIFICITY FACTOR FAMILY MEMBER"/>
    <property type="match status" value="1"/>
</dbReference>
<organism evidence="4 5">
    <name type="scientific">Legionella pneumophila</name>
    <dbReference type="NCBI Taxonomy" id="446"/>
    <lineage>
        <taxon>Bacteria</taxon>
        <taxon>Pseudomonadati</taxon>
        <taxon>Pseudomonadota</taxon>
        <taxon>Gammaproteobacteria</taxon>
        <taxon>Legionellales</taxon>
        <taxon>Legionellaceae</taxon>
        <taxon>Legionella</taxon>
    </lineage>
</organism>
<reference evidence="4 5" key="1">
    <citation type="submission" date="2018-02" db="EMBL/GenBank/DDBJ databases">
        <title>Draft genome sequences of four Legionella pneumophila clinical strains isolated in Ontario.</title>
        <authorList>
            <person name="Fortuna A."/>
            <person name="Ramnarine R."/>
            <person name="Li A."/>
            <person name="Frantz C."/>
            <person name="Mallo G."/>
        </authorList>
    </citation>
    <scope>NUCLEOTIDE SEQUENCE [LARGE SCALE GENOMIC DNA]</scope>
    <source>
        <strain evidence="4 5">LG61</strain>
    </source>
</reference>
<protein>
    <submittedName>
        <fullName evidence="4">MBL fold metallo-hydrolase</fullName>
    </submittedName>
</protein>
<dbReference type="InterPro" id="IPR050698">
    <property type="entry name" value="MBL"/>
</dbReference>
<feature type="domain" description="Metallo-beta-lactamase" evidence="2">
    <location>
        <begin position="33"/>
        <end position="234"/>
    </location>
</feature>
<dbReference type="SMART" id="SM01027">
    <property type="entry name" value="Beta-Casp"/>
    <property type="match status" value="1"/>
</dbReference>
<dbReference type="SMART" id="SM00849">
    <property type="entry name" value="Lactamase_B"/>
    <property type="match status" value="1"/>
</dbReference>
<dbReference type="Proteomes" id="UP000239239">
    <property type="component" value="Unassembled WGS sequence"/>
</dbReference>
<feature type="domain" description="Beta-Casp" evidence="3">
    <location>
        <begin position="267"/>
        <end position="386"/>
    </location>
</feature>
<dbReference type="SUPFAM" id="SSF56281">
    <property type="entry name" value="Metallo-hydrolase/oxidoreductase"/>
    <property type="match status" value="1"/>
</dbReference>
<dbReference type="InterPro" id="IPR022712">
    <property type="entry name" value="Beta_Casp"/>
</dbReference>
<dbReference type="AlphaFoldDB" id="A0A2S6EWX9"/>
<evidence type="ECO:0000259" key="2">
    <source>
        <dbReference type="SMART" id="SM00849"/>
    </source>
</evidence>
<gene>
    <name evidence="4" type="ORF">C3928_11500</name>
</gene>
<dbReference type="GO" id="GO:0004521">
    <property type="term" value="F:RNA endonuclease activity"/>
    <property type="evidence" value="ECO:0007669"/>
    <property type="project" value="TreeGrafter"/>
</dbReference>
<evidence type="ECO:0000259" key="3">
    <source>
        <dbReference type="SMART" id="SM01027"/>
    </source>
</evidence>
<dbReference type="InterPro" id="IPR011108">
    <property type="entry name" value="RMMBL"/>
</dbReference>
<name>A0A2S6EWX9_LEGPN</name>
<sequence>MAIGGVIHYSTANDIQQGIIMRLSFLGATGTVTGSKYLVESNNKKILVDCGLFQGLKELRLRNWSPLPVSPKSIDAVVLTHAHIDHSGYLPLLVKQGFKGRIYATAATTDLCSILLPDSGFLHEEDAKRANKYGYSKHHPALPLYTQEDANNTLKYFESIEYDTTYPLMDDCEVSWHRAGHILGSAFIQFQTKQIKLLFSGDIGRLNDPVMKPSELMKSTDYLVIESTYGNRLHDKTDPLAFIADVVNTTCRRGGTVLIPAFAVGRAQSMLYYLYILKQKKLIPDVPVYLDSPMAINATELLLKHHNEHRLSAEECRAVCQIATYVHTPDESMAVDWEHGSKIIISASGMMTGGRVLHHLKVYAPDSANTILLTGFQAAGTRGEKMLNHEPTVKIHGDDYPVRAQVAMLTNTSAHADYEEILIWLRHFEKAPKEVFITHGEPQAALGLKGHIETELGWNCKIPNYLQKINLD</sequence>
<dbReference type="PANTHER" id="PTHR11203:SF37">
    <property type="entry name" value="INTEGRATOR COMPLEX SUBUNIT 11"/>
    <property type="match status" value="1"/>
</dbReference>
<proteinExistence type="predicted"/>
<comment type="caution">
    <text evidence="4">The sequence shown here is derived from an EMBL/GenBank/DDBJ whole genome shotgun (WGS) entry which is preliminary data.</text>
</comment>
<dbReference type="CDD" id="cd16295">
    <property type="entry name" value="TTHA0252-CPSF-like_MBL-fold"/>
    <property type="match status" value="1"/>
</dbReference>
<dbReference type="Pfam" id="PF07521">
    <property type="entry name" value="RMMBL"/>
    <property type="match status" value="1"/>
</dbReference>